<dbReference type="Gene3D" id="2.60.40.10">
    <property type="entry name" value="Immunoglobulins"/>
    <property type="match status" value="4"/>
</dbReference>
<dbReference type="InParanoid" id="A0A3Q0GJ83"/>
<dbReference type="AlphaFoldDB" id="A0A3Q0GJ83"/>
<dbReference type="RefSeq" id="XP_025059746.1">
    <property type="nucleotide sequence ID" value="XM_025203961.1"/>
</dbReference>
<dbReference type="GO" id="GO:0007155">
    <property type="term" value="P:cell adhesion"/>
    <property type="evidence" value="ECO:0007669"/>
    <property type="project" value="InterPro"/>
</dbReference>
<keyword evidence="2" id="KW-0812">Transmembrane</keyword>
<evidence type="ECO:0000313" key="5">
    <source>
        <dbReference type="RefSeq" id="XP_025059746.1"/>
    </source>
</evidence>
<evidence type="ECO:0000256" key="1">
    <source>
        <dbReference type="SAM" id="MobiDB-lite"/>
    </source>
</evidence>
<dbReference type="SMART" id="SM00409">
    <property type="entry name" value="IG"/>
    <property type="match status" value="2"/>
</dbReference>
<dbReference type="InterPro" id="IPR047012">
    <property type="entry name" value="ICAM_VCAM"/>
</dbReference>
<dbReference type="GeneID" id="102381642"/>
<dbReference type="GO" id="GO:0005178">
    <property type="term" value="F:integrin binding"/>
    <property type="evidence" value="ECO:0007669"/>
    <property type="project" value="InterPro"/>
</dbReference>
<dbReference type="FunFam" id="2.60.40.10:FF:000641">
    <property type="entry name" value="Intercellular adhesion molecule 1"/>
    <property type="match status" value="1"/>
</dbReference>
<dbReference type="PANTHER" id="PTHR13771:SF9">
    <property type="entry name" value="INTERCELLULAR ADHESION MOLECULE 5"/>
    <property type="match status" value="1"/>
</dbReference>
<protein>
    <submittedName>
        <fullName evidence="5">Intercellular adhesion molecule 5</fullName>
    </submittedName>
</protein>
<feature type="domain" description="Ig-like" evidence="3">
    <location>
        <begin position="282"/>
        <end position="358"/>
    </location>
</feature>
<keyword evidence="2" id="KW-0472">Membrane</keyword>
<dbReference type="GO" id="GO:0005886">
    <property type="term" value="C:plasma membrane"/>
    <property type="evidence" value="ECO:0007669"/>
    <property type="project" value="TreeGrafter"/>
</dbReference>
<evidence type="ECO:0000313" key="4">
    <source>
        <dbReference type="Proteomes" id="UP000189705"/>
    </source>
</evidence>
<sequence length="444" mass="48718">MLEKGKTYPVTCRVVNVAPVRNLSVTLHLGGQVLHTKNFQNYTPMNATNIMATFNVIAEREYHGQDVTCHTALDLRPHGPLLENVSTPASLSVYALPRDPQIQVHHYLEASTTENASCHMDDAFPENEVQLNLSFAGHLLFSNVTTSGTIVMAKIASQAPGKYELNCTVSVGPLSRSTVVPIEVYNFPEPILIVDPQETVADKNVTVTCNVSASADTHIQLQLKDSGGSVLTTGKPPVLYHLLMARDEDNRRSLMCEATLRFDAQPILLKANSVVLTVYYGPRMNDTSCPQNQTWLEGKKEALICKAQGNPPPTIKCIKEGEPHKPGVLQQVTRDQSGTYMCSATNKHGTVTQLVTVHVEFHDLNLLLIILPIMAVAVVLAVGSAIYIVYYRKQKIGKYNLKQKQKQKQKAPTAGEQVPLTEIQSPQGHMPNNPTNGVVQNNSV</sequence>
<dbReference type="InterPro" id="IPR007110">
    <property type="entry name" value="Ig-like_dom"/>
</dbReference>
<feature type="compositionally biased region" description="Polar residues" evidence="1">
    <location>
        <begin position="422"/>
        <end position="444"/>
    </location>
</feature>
<keyword evidence="2" id="KW-1133">Transmembrane helix</keyword>
<dbReference type="InterPro" id="IPR003599">
    <property type="entry name" value="Ig_sub"/>
</dbReference>
<dbReference type="Pfam" id="PF21146">
    <property type="entry name" value="ICAM1_3_5_D2"/>
    <property type="match status" value="1"/>
</dbReference>
<name>A0A3Q0GJ83_ALLSI</name>
<evidence type="ECO:0000259" key="3">
    <source>
        <dbReference type="PROSITE" id="PS50835"/>
    </source>
</evidence>
<feature type="transmembrane region" description="Helical" evidence="2">
    <location>
        <begin position="366"/>
        <end position="390"/>
    </location>
</feature>
<feature type="region of interest" description="Disordered" evidence="1">
    <location>
        <begin position="401"/>
        <end position="444"/>
    </location>
</feature>
<dbReference type="InterPro" id="IPR036179">
    <property type="entry name" value="Ig-like_dom_sf"/>
</dbReference>
<evidence type="ECO:0000256" key="2">
    <source>
        <dbReference type="SAM" id="Phobius"/>
    </source>
</evidence>
<reference evidence="5" key="1">
    <citation type="submission" date="2025-08" db="UniProtKB">
        <authorList>
            <consortium name="RefSeq"/>
        </authorList>
    </citation>
    <scope>IDENTIFICATION</scope>
</reference>
<dbReference type="KEGG" id="asn:102381642"/>
<dbReference type="InterPro" id="IPR048679">
    <property type="entry name" value="ICAM1_3_5_D2"/>
</dbReference>
<dbReference type="Pfam" id="PF13927">
    <property type="entry name" value="Ig_3"/>
    <property type="match status" value="1"/>
</dbReference>
<dbReference type="Proteomes" id="UP000189705">
    <property type="component" value="Unplaced"/>
</dbReference>
<dbReference type="SUPFAM" id="SSF48726">
    <property type="entry name" value="Immunoglobulin"/>
    <property type="match status" value="4"/>
</dbReference>
<keyword evidence="4" id="KW-1185">Reference proteome</keyword>
<dbReference type="STRING" id="38654.A0A3Q0GJ83"/>
<organism evidence="4 5">
    <name type="scientific">Alligator sinensis</name>
    <name type="common">Chinese alligator</name>
    <dbReference type="NCBI Taxonomy" id="38654"/>
    <lineage>
        <taxon>Eukaryota</taxon>
        <taxon>Metazoa</taxon>
        <taxon>Chordata</taxon>
        <taxon>Craniata</taxon>
        <taxon>Vertebrata</taxon>
        <taxon>Euteleostomi</taxon>
        <taxon>Archelosauria</taxon>
        <taxon>Archosauria</taxon>
        <taxon>Crocodylia</taxon>
        <taxon>Alligatoridae</taxon>
        <taxon>Alligatorinae</taxon>
        <taxon>Alligator</taxon>
    </lineage>
</organism>
<dbReference type="PROSITE" id="PS50835">
    <property type="entry name" value="IG_LIKE"/>
    <property type="match status" value="1"/>
</dbReference>
<dbReference type="InterPro" id="IPR013783">
    <property type="entry name" value="Ig-like_fold"/>
</dbReference>
<gene>
    <name evidence="5" type="primary">LOC102381642</name>
</gene>
<accession>A0A3Q0GJ83</accession>
<dbReference type="PANTHER" id="PTHR13771">
    <property type="entry name" value="INTERCELLULAR ADHESION MOLECULE"/>
    <property type="match status" value="1"/>
</dbReference>
<proteinExistence type="predicted"/>